<accession>A0AAU7E6G0</accession>
<sequence length="403" mass="46805">MRKKLFGMIIFVLILLYFIQIYFMGLMNEKIVTQILNEKRFFQVQNINYQKGFFNSHLEFDIFLKQEEFDFLSPNLENYPLHMSLEISHNVFSKNTFLGVLENTSKDFEAILEDNIIAKINAKFFPFMKNDILISFPSIDFSDDMAVLKFDKMDIVINLDETKIYTLGLKINKLQFSSNQDDIILTDLSYDEKFKEGIEINNFGKDLKFGNSSLSLKQIQIQKSKIEDLLIDFSSSKNDISAPTFDLNLDLKIKSLILKNDIFPMFEGNFQNIFLNLEIDKISKKAYEDFIMQKTMDIKVLIREFLSFNPFVKLNNFSFSKNENKFISKADAKLSLDGYKVNVHAQSDVGVGEFFPILNLTEGFFIEKDGKFYLDLKANTMIRGEESMELNGKSYALEGLVID</sequence>
<dbReference type="RefSeq" id="WP_348518738.1">
    <property type="nucleotide sequence ID" value="NZ_CP155620.1"/>
</dbReference>
<dbReference type="Pfam" id="PF06097">
    <property type="entry name" value="DUF945"/>
    <property type="match status" value="1"/>
</dbReference>
<keyword evidence="1" id="KW-1133">Transmembrane helix</keyword>
<gene>
    <name evidence="2" type="ORF">AAH949_01275</name>
</gene>
<evidence type="ECO:0000313" key="2">
    <source>
        <dbReference type="EMBL" id="XBJ29495.1"/>
    </source>
</evidence>
<feature type="transmembrane region" description="Helical" evidence="1">
    <location>
        <begin position="5"/>
        <end position="27"/>
    </location>
</feature>
<keyword evidence="1" id="KW-0812">Transmembrane</keyword>
<organism evidence="2">
    <name type="scientific">Campylobacter sp. CCS1377</name>
    <dbReference type="NCBI Taxonomy" id="3158229"/>
    <lineage>
        <taxon>Bacteria</taxon>
        <taxon>Pseudomonadati</taxon>
        <taxon>Campylobacterota</taxon>
        <taxon>Epsilonproteobacteria</taxon>
        <taxon>Campylobacterales</taxon>
        <taxon>Campylobacteraceae</taxon>
        <taxon>Campylobacter</taxon>
    </lineage>
</organism>
<proteinExistence type="predicted"/>
<reference evidence="2" key="1">
    <citation type="submission" date="2024-05" db="EMBL/GenBank/DDBJ databases">
        <title>Campylobacter coli isolated from environmental waters in Slovenia.</title>
        <authorList>
            <person name="Zautner A.E."/>
            <person name="Bunk B."/>
            <person name="Riedel T."/>
            <person name="Sproeer C."/>
        </authorList>
    </citation>
    <scope>NUCLEOTIDE SEQUENCE</scope>
    <source>
        <strain evidence="2">CCS1377</strain>
    </source>
</reference>
<evidence type="ECO:0000256" key="1">
    <source>
        <dbReference type="SAM" id="Phobius"/>
    </source>
</evidence>
<keyword evidence="1" id="KW-0472">Membrane</keyword>
<dbReference type="EMBL" id="CP155620">
    <property type="protein sequence ID" value="XBJ29495.1"/>
    <property type="molecule type" value="Genomic_DNA"/>
</dbReference>
<dbReference type="AlphaFoldDB" id="A0AAU7E6G0"/>
<protein>
    <submittedName>
        <fullName evidence="2">DUF945 family protein</fullName>
    </submittedName>
</protein>
<name>A0AAU7E6G0_9BACT</name>
<dbReference type="InterPro" id="IPR010352">
    <property type="entry name" value="DUF945"/>
</dbReference>